<reference evidence="2 3" key="1">
    <citation type="submission" date="2021-03" db="EMBL/GenBank/DDBJ databases">
        <authorList>
            <person name="Gilmore M.S."/>
            <person name="Schwartzman J."/>
            <person name="Van Tyne D."/>
            <person name="Martin M."/>
            <person name="Earl A.M."/>
            <person name="Manson A.L."/>
            <person name="Straub T."/>
            <person name="Salamzade R."/>
            <person name="Saavedra J."/>
            <person name="Lebreton F."/>
            <person name="Prichula J."/>
            <person name="Schaufler K."/>
            <person name="Gaca A."/>
            <person name="Sgardioli B."/>
            <person name="Wagenaar J."/>
            <person name="Strong T."/>
        </authorList>
    </citation>
    <scope>NUCLEOTIDE SEQUENCE [LARGE SCALE GENOMIC DNA]</scope>
    <source>
        <strain evidence="2 3">665A</strain>
    </source>
</reference>
<dbReference type="CDD" id="cd00211">
    <property type="entry name" value="PTS_IIA_fru"/>
    <property type="match status" value="1"/>
</dbReference>
<dbReference type="PROSITE" id="PS51094">
    <property type="entry name" value="PTS_EIIA_TYPE_2"/>
    <property type="match status" value="1"/>
</dbReference>
<name>A0ABV0EPK9_9ENTE</name>
<accession>A0ABV0EPK9</accession>
<evidence type="ECO:0000313" key="2">
    <source>
        <dbReference type="EMBL" id="MEO1770565.1"/>
    </source>
</evidence>
<evidence type="ECO:0000313" key="3">
    <source>
        <dbReference type="Proteomes" id="UP000664357"/>
    </source>
</evidence>
<feature type="domain" description="PTS EIIA type-2" evidence="1">
    <location>
        <begin position="2"/>
        <end position="150"/>
    </location>
</feature>
<keyword evidence="3" id="KW-1185">Reference proteome</keyword>
<dbReference type="Gene3D" id="3.40.930.10">
    <property type="entry name" value="Mannitol-specific EII, Chain A"/>
    <property type="match status" value="1"/>
</dbReference>
<dbReference type="EMBL" id="JAFREL020000002">
    <property type="protein sequence ID" value="MEO1770565.1"/>
    <property type="molecule type" value="Genomic_DNA"/>
</dbReference>
<gene>
    <name evidence="2" type="ORF">JZO67_002518</name>
</gene>
<dbReference type="PANTHER" id="PTHR47738">
    <property type="entry name" value="PTS SYSTEM FRUCTOSE-LIKE EIIA COMPONENT-RELATED"/>
    <property type="match status" value="1"/>
</dbReference>
<dbReference type="SUPFAM" id="SSF55804">
    <property type="entry name" value="Phoshotransferase/anion transport protein"/>
    <property type="match status" value="1"/>
</dbReference>
<dbReference type="Pfam" id="PF00359">
    <property type="entry name" value="PTS_EIIA_2"/>
    <property type="match status" value="1"/>
</dbReference>
<dbReference type="RefSeq" id="WP_207701296.1">
    <property type="nucleotide sequence ID" value="NZ_JAFREL020000002.1"/>
</dbReference>
<dbReference type="PANTHER" id="PTHR47738:SF3">
    <property type="entry name" value="PHOSPHOTRANSFERASE SYSTEM MANNITOL_FRUCTOSE-SPECIFIC IIA DOMAIN CONTAINING PROTEIN"/>
    <property type="match status" value="1"/>
</dbReference>
<comment type="caution">
    <text evidence="2">The sequence shown here is derived from an EMBL/GenBank/DDBJ whole genome shotgun (WGS) entry which is preliminary data.</text>
</comment>
<dbReference type="Proteomes" id="UP000664357">
    <property type="component" value="Unassembled WGS sequence"/>
</dbReference>
<sequence>MTLFRKDGVFLIEDDKVTTSKEVFEIVGMKLINLGIVDTQFIEAIMERESKYPTGLETQPFAIAIPHTEVDCVNESCLIFVKSKTPIKFFEMVNNDKLLEVNYMFFIIIKDREKQVSVIQDILEIATDKSKMVAISEAKDVEQIYEIISG</sequence>
<organism evidence="2 3">
    <name type="scientific">Candidatus Enterococcus ferrettii</name>
    <dbReference type="NCBI Taxonomy" id="2815324"/>
    <lineage>
        <taxon>Bacteria</taxon>
        <taxon>Bacillati</taxon>
        <taxon>Bacillota</taxon>
        <taxon>Bacilli</taxon>
        <taxon>Lactobacillales</taxon>
        <taxon>Enterococcaceae</taxon>
        <taxon>Enterococcus</taxon>
    </lineage>
</organism>
<proteinExistence type="predicted"/>
<dbReference type="InterPro" id="IPR002178">
    <property type="entry name" value="PTS_EIIA_type-2_dom"/>
</dbReference>
<evidence type="ECO:0000259" key="1">
    <source>
        <dbReference type="PROSITE" id="PS51094"/>
    </source>
</evidence>
<protein>
    <submittedName>
        <fullName evidence="2">PTS system, galactitol-specific IIA component</fullName>
    </submittedName>
</protein>
<dbReference type="InterPro" id="IPR051541">
    <property type="entry name" value="PTS_SugarTrans_NitroReg"/>
</dbReference>
<dbReference type="InterPro" id="IPR016152">
    <property type="entry name" value="PTrfase/Anion_transptr"/>
</dbReference>
<reference evidence="2 3" key="2">
    <citation type="submission" date="2024-02" db="EMBL/GenBank/DDBJ databases">
        <title>The Genome Sequence of Enterococcus sp. DIV0159.</title>
        <authorList>
            <person name="Earl A."/>
            <person name="Manson A."/>
            <person name="Gilmore M."/>
            <person name="Sanders J."/>
            <person name="Shea T."/>
            <person name="Howe W."/>
            <person name="Livny J."/>
            <person name="Cuomo C."/>
            <person name="Neafsey D."/>
            <person name="Birren B."/>
        </authorList>
    </citation>
    <scope>NUCLEOTIDE SEQUENCE [LARGE SCALE GENOMIC DNA]</scope>
    <source>
        <strain evidence="2 3">665A</strain>
    </source>
</reference>